<evidence type="ECO:0000256" key="16">
    <source>
        <dbReference type="SAM" id="MobiDB-lite"/>
    </source>
</evidence>
<evidence type="ECO:0000256" key="9">
    <source>
        <dbReference type="ARBA" id="ARBA00023098"/>
    </source>
</evidence>
<dbReference type="RefSeq" id="XP_019019694.1">
    <property type="nucleotide sequence ID" value="XM_019160235.1"/>
</dbReference>
<dbReference type="Gene3D" id="3.90.79.10">
    <property type="entry name" value="Nucleoside Triphosphate Pyrophosphohydrolase"/>
    <property type="match status" value="1"/>
</dbReference>
<dbReference type="PANTHER" id="PTHR10885">
    <property type="entry name" value="ISOPENTENYL-DIPHOSPHATE DELTA-ISOMERASE"/>
    <property type="match status" value="1"/>
</dbReference>
<dbReference type="GeneID" id="30176922"/>
<dbReference type="InterPro" id="IPR011876">
    <property type="entry name" value="IsopentenylPP_isomerase_typ1"/>
</dbReference>
<evidence type="ECO:0000256" key="7">
    <source>
        <dbReference type="ARBA" id="ARBA00022842"/>
    </source>
</evidence>
<evidence type="ECO:0000256" key="4">
    <source>
        <dbReference type="ARBA" id="ARBA00012057"/>
    </source>
</evidence>
<comment type="catalytic activity">
    <reaction evidence="12">
        <text>isopentenyl diphosphate = dimethylallyl diphosphate</text>
        <dbReference type="Rhea" id="RHEA:23284"/>
        <dbReference type="ChEBI" id="CHEBI:57623"/>
        <dbReference type="ChEBI" id="CHEBI:128769"/>
        <dbReference type="EC" id="5.3.3.2"/>
    </reaction>
    <physiologicalReaction direction="left-to-right" evidence="12">
        <dbReference type="Rhea" id="RHEA:23285"/>
    </physiologicalReaction>
</comment>
<evidence type="ECO:0000256" key="5">
    <source>
        <dbReference type="ARBA" id="ARBA00022516"/>
    </source>
</evidence>
<dbReference type="GO" id="GO:0045337">
    <property type="term" value="P:farnesyl diphosphate biosynthetic process"/>
    <property type="evidence" value="ECO:0007669"/>
    <property type="project" value="EnsemblFungi"/>
</dbReference>
<evidence type="ECO:0000256" key="12">
    <source>
        <dbReference type="ARBA" id="ARBA00029294"/>
    </source>
</evidence>
<keyword evidence="10" id="KW-0414">Isoprene biosynthesis</keyword>
<evidence type="ECO:0000256" key="10">
    <source>
        <dbReference type="ARBA" id="ARBA00023229"/>
    </source>
</evidence>
<dbReference type="CDD" id="cd02885">
    <property type="entry name" value="NUDIX_IPP_Isomerase"/>
    <property type="match status" value="1"/>
</dbReference>
<dbReference type="UniPathway" id="UPA00059">
    <property type="reaction ID" value="UER00104"/>
</dbReference>
<dbReference type="InterPro" id="IPR015797">
    <property type="entry name" value="NUDIX_hydrolase-like_dom_sf"/>
</dbReference>
<accession>A0A1E3NR86</accession>
<dbReference type="GO" id="GO:0046872">
    <property type="term" value="F:metal ion binding"/>
    <property type="evidence" value="ECO:0007669"/>
    <property type="project" value="UniProtKB-KW"/>
</dbReference>
<evidence type="ECO:0000256" key="8">
    <source>
        <dbReference type="ARBA" id="ARBA00022955"/>
    </source>
</evidence>
<keyword evidence="7" id="KW-0460">Magnesium</keyword>
<gene>
    <name evidence="18" type="ORF">PICMEDRAFT_14131</name>
</gene>
<keyword evidence="8" id="KW-0752">Steroid biosynthesis</keyword>
<dbReference type="GO" id="GO:0006696">
    <property type="term" value="P:ergosterol biosynthetic process"/>
    <property type="evidence" value="ECO:0007669"/>
    <property type="project" value="EnsemblFungi"/>
</dbReference>
<dbReference type="EC" id="5.3.3.2" evidence="4"/>
<keyword evidence="19" id="KW-1185">Reference proteome</keyword>
<dbReference type="FunFam" id="3.90.79.10:FF:000012">
    <property type="entry name" value="Isopentenyl-diphosphate Delta-isomerase 1"/>
    <property type="match status" value="1"/>
</dbReference>
<name>A0A1E3NR86_9ASCO</name>
<dbReference type="AlphaFoldDB" id="A0A1E3NR86"/>
<keyword evidence="6" id="KW-0479">Metal-binding</keyword>
<dbReference type="GO" id="GO:0050992">
    <property type="term" value="P:dimethylallyl diphosphate biosynthetic process"/>
    <property type="evidence" value="ECO:0007669"/>
    <property type="project" value="UniProtKB-UniPathway"/>
</dbReference>
<dbReference type="InterPro" id="IPR000086">
    <property type="entry name" value="NUDIX_hydrolase_dom"/>
</dbReference>
<keyword evidence="9" id="KW-0443">Lipid metabolism</keyword>
<dbReference type="OrthoDB" id="510307at2759"/>
<sequence length="280" mass="32008">MQLSKYHELVKSLTDEQIFEKFSEVIPLEQASGLSSSRGTSGGEEEDEDSTVFAGHDEEQIKLMAENCIVLDYNDTPIGSGTKKLCHLMENINRGLLHRAFSVFLFDSDNNLLLQQRATEKITFADMWTNTCCSHPLCVESEMGADKGPITNLDCAVHGAKVAAQRKLFHELGIQVADVPYEDFKFLTRIHYMAPSNGAWGEHEIDYILIIRANAEVHANPNEVRDYKYVSKTELKQMFADPKLVFTPWFKLICETYLFKWWDQLDNLEEVKSNTIDRML</sequence>
<feature type="region of interest" description="Disordered" evidence="16">
    <location>
        <begin position="33"/>
        <end position="52"/>
    </location>
</feature>
<evidence type="ECO:0000256" key="14">
    <source>
        <dbReference type="ARBA" id="ARBA00072489"/>
    </source>
</evidence>
<dbReference type="PROSITE" id="PS51462">
    <property type="entry name" value="NUDIX"/>
    <property type="match status" value="1"/>
</dbReference>
<reference evidence="18 19" key="1">
    <citation type="journal article" date="2016" name="Proc. Natl. Acad. Sci. U.S.A.">
        <title>Comparative genomics of biotechnologically important yeasts.</title>
        <authorList>
            <person name="Riley R."/>
            <person name="Haridas S."/>
            <person name="Wolfe K.H."/>
            <person name="Lopes M.R."/>
            <person name="Hittinger C.T."/>
            <person name="Goeker M."/>
            <person name="Salamov A.A."/>
            <person name="Wisecaver J.H."/>
            <person name="Long T.M."/>
            <person name="Calvey C.H."/>
            <person name="Aerts A.L."/>
            <person name="Barry K.W."/>
            <person name="Choi C."/>
            <person name="Clum A."/>
            <person name="Coughlan A.Y."/>
            <person name="Deshpande S."/>
            <person name="Douglass A.P."/>
            <person name="Hanson S.J."/>
            <person name="Klenk H.-P."/>
            <person name="LaButti K.M."/>
            <person name="Lapidus A."/>
            <person name="Lindquist E.A."/>
            <person name="Lipzen A.M."/>
            <person name="Meier-Kolthoff J.P."/>
            <person name="Ohm R.A."/>
            <person name="Otillar R.P."/>
            <person name="Pangilinan J.L."/>
            <person name="Peng Y."/>
            <person name="Rokas A."/>
            <person name="Rosa C.A."/>
            <person name="Scheuner C."/>
            <person name="Sibirny A.A."/>
            <person name="Slot J.C."/>
            <person name="Stielow J.B."/>
            <person name="Sun H."/>
            <person name="Kurtzman C.P."/>
            <person name="Blackwell M."/>
            <person name="Grigoriev I.V."/>
            <person name="Jeffries T.W."/>
        </authorList>
    </citation>
    <scope>NUCLEOTIDE SEQUENCE [LARGE SCALE GENOMIC DNA]</scope>
    <source>
        <strain evidence="18 19">NRRL Y-2026</strain>
    </source>
</reference>
<dbReference type="NCBIfam" id="TIGR02150">
    <property type="entry name" value="IPP_isom_1"/>
    <property type="match status" value="1"/>
</dbReference>
<evidence type="ECO:0000313" key="18">
    <source>
        <dbReference type="EMBL" id="ODQ48581.1"/>
    </source>
</evidence>
<dbReference type="SUPFAM" id="SSF55811">
    <property type="entry name" value="Nudix"/>
    <property type="match status" value="1"/>
</dbReference>
<keyword evidence="5" id="KW-0444">Lipid biosynthesis</keyword>
<evidence type="ECO:0000259" key="17">
    <source>
        <dbReference type="PROSITE" id="PS51462"/>
    </source>
</evidence>
<dbReference type="GO" id="GO:0005737">
    <property type="term" value="C:cytoplasm"/>
    <property type="evidence" value="ECO:0007669"/>
    <property type="project" value="TreeGrafter"/>
</dbReference>
<dbReference type="Pfam" id="PF00293">
    <property type="entry name" value="NUDIX"/>
    <property type="match status" value="1"/>
</dbReference>
<dbReference type="Proteomes" id="UP000094455">
    <property type="component" value="Unassembled WGS sequence"/>
</dbReference>
<feature type="domain" description="Nudix hydrolase" evidence="17">
    <location>
        <begin position="96"/>
        <end position="252"/>
    </location>
</feature>
<evidence type="ECO:0000256" key="15">
    <source>
        <dbReference type="ARBA" id="ARBA00083206"/>
    </source>
</evidence>
<evidence type="ECO:0000313" key="19">
    <source>
        <dbReference type="Proteomes" id="UP000094455"/>
    </source>
</evidence>
<proteinExistence type="inferred from homology"/>
<comment type="pathway">
    <text evidence="2">Isoprenoid biosynthesis; dimethylallyl diphosphate biosynthesis; dimethylallyl diphosphate from isopentenyl diphosphate: step 1/1.</text>
</comment>
<evidence type="ECO:0000256" key="2">
    <source>
        <dbReference type="ARBA" id="ARBA00004826"/>
    </source>
</evidence>
<dbReference type="PANTHER" id="PTHR10885:SF0">
    <property type="entry name" value="ISOPENTENYL-DIPHOSPHATE DELTA-ISOMERASE"/>
    <property type="match status" value="1"/>
</dbReference>
<keyword evidence="11" id="KW-0413">Isomerase</keyword>
<evidence type="ECO:0000256" key="3">
    <source>
        <dbReference type="ARBA" id="ARBA00007579"/>
    </source>
</evidence>
<dbReference type="GO" id="GO:0004452">
    <property type="term" value="F:isopentenyl-diphosphate delta-isomerase activity"/>
    <property type="evidence" value="ECO:0007669"/>
    <property type="project" value="UniProtKB-EC"/>
</dbReference>
<organism evidence="18 19">
    <name type="scientific">Pichia membranifaciens NRRL Y-2026</name>
    <dbReference type="NCBI Taxonomy" id="763406"/>
    <lineage>
        <taxon>Eukaryota</taxon>
        <taxon>Fungi</taxon>
        <taxon>Dikarya</taxon>
        <taxon>Ascomycota</taxon>
        <taxon>Saccharomycotina</taxon>
        <taxon>Pichiomycetes</taxon>
        <taxon>Pichiales</taxon>
        <taxon>Pichiaceae</taxon>
        <taxon>Pichia</taxon>
    </lineage>
</organism>
<evidence type="ECO:0000256" key="13">
    <source>
        <dbReference type="ARBA" id="ARBA00071307"/>
    </source>
</evidence>
<comment type="similarity">
    <text evidence="3">Belongs to the IPP isomerase type 1 family.</text>
</comment>
<protein>
    <recommendedName>
        <fullName evidence="13">Isopentenyl-diphosphate Delta-isomerase</fullName>
        <ecNumber evidence="4">5.3.3.2</ecNumber>
    </recommendedName>
    <alternativeName>
        <fullName evidence="15">Isopentenyl pyrophosphate isomerase</fullName>
    </alternativeName>
    <alternativeName>
        <fullName evidence="14">Isopentenyl-diphosphate delta-isomerase</fullName>
    </alternativeName>
</protein>
<dbReference type="EMBL" id="KV454001">
    <property type="protein sequence ID" value="ODQ48581.1"/>
    <property type="molecule type" value="Genomic_DNA"/>
</dbReference>
<evidence type="ECO:0000256" key="11">
    <source>
        <dbReference type="ARBA" id="ARBA00023235"/>
    </source>
</evidence>
<comment type="cofactor">
    <cofactor evidence="1">
        <name>Mg(2+)</name>
        <dbReference type="ChEBI" id="CHEBI:18420"/>
    </cofactor>
</comment>
<evidence type="ECO:0000256" key="1">
    <source>
        <dbReference type="ARBA" id="ARBA00001946"/>
    </source>
</evidence>
<evidence type="ECO:0000256" key="6">
    <source>
        <dbReference type="ARBA" id="ARBA00022723"/>
    </source>
</evidence>
<dbReference type="GO" id="GO:0009240">
    <property type="term" value="P:isopentenyl diphosphate biosynthetic process"/>
    <property type="evidence" value="ECO:0007669"/>
    <property type="project" value="TreeGrafter"/>
</dbReference>
<dbReference type="STRING" id="763406.A0A1E3NR86"/>